<gene>
    <name evidence="2" type="ORF">BST37_23075</name>
</gene>
<keyword evidence="3" id="KW-1185">Reference proteome</keyword>
<name>A0ABX3SYK6_9MYCO</name>
<evidence type="ECO:0000313" key="3">
    <source>
        <dbReference type="Proteomes" id="UP000192374"/>
    </source>
</evidence>
<proteinExistence type="predicted"/>
<reference evidence="2 3" key="1">
    <citation type="submission" date="2017-02" db="EMBL/GenBank/DDBJ databases">
        <title>The new phylogeny of genus Mycobacterium.</title>
        <authorList>
            <person name="Tortoli E."/>
            <person name="Trovato A."/>
            <person name="Cirillo D.M."/>
        </authorList>
    </citation>
    <scope>NUCLEOTIDE SEQUENCE [LARGE SCALE GENOMIC DNA]</scope>
    <source>
        <strain evidence="2 3">DSM 45145</strain>
    </source>
</reference>
<comment type="caution">
    <text evidence="2">The sequence shown here is derived from an EMBL/GenBank/DDBJ whole genome shotgun (WGS) entry which is preliminary data.</text>
</comment>
<dbReference type="Proteomes" id="UP000192374">
    <property type="component" value="Unassembled WGS sequence"/>
</dbReference>
<accession>A0ABX3SYK6</accession>
<protein>
    <submittedName>
        <fullName evidence="2">Uncharacterized protein</fullName>
    </submittedName>
</protein>
<feature type="compositionally biased region" description="Basic residues" evidence="1">
    <location>
        <begin position="31"/>
        <end position="44"/>
    </location>
</feature>
<feature type="non-terminal residue" evidence="2">
    <location>
        <position position="80"/>
    </location>
</feature>
<sequence>LPEAGAQSTRWRRRQTAGPCHATVAGLSQSFHRRRPRSEKHRRRPADEHRATLHLEPQAAGPDPVDLGCPPGDAGLPGRT</sequence>
<organism evidence="2 3">
    <name type="scientific">Mycobacterium noviomagense</name>
    <dbReference type="NCBI Taxonomy" id="459858"/>
    <lineage>
        <taxon>Bacteria</taxon>
        <taxon>Bacillati</taxon>
        <taxon>Actinomycetota</taxon>
        <taxon>Actinomycetes</taxon>
        <taxon>Mycobacteriales</taxon>
        <taxon>Mycobacteriaceae</taxon>
        <taxon>Mycobacterium</taxon>
    </lineage>
</organism>
<evidence type="ECO:0000256" key="1">
    <source>
        <dbReference type="SAM" id="MobiDB-lite"/>
    </source>
</evidence>
<evidence type="ECO:0000313" key="2">
    <source>
        <dbReference type="EMBL" id="ORB07239.1"/>
    </source>
</evidence>
<dbReference type="EMBL" id="MVIC01000193">
    <property type="protein sequence ID" value="ORB07239.1"/>
    <property type="molecule type" value="Genomic_DNA"/>
</dbReference>
<feature type="region of interest" description="Disordered" evidence="1">
    <location>
        <begin position="1"/>
        <end position="80"/>
    </location>
</feature>
<feature type="non-terminal residue" evidence="2">
    <location>
        <position position="1"/>
    </location>
</feature>